<dbReference type="EMBL" id="JAWNGG020000197">
    <property type="protein sequence ID" value="KAK9297074.1"/>
    <property type="molecule type" value="Genomic_DNA"/>
</dbReference>
<evidence type="ECO:0000313" key="2">
    <source>
        <dbReference type="EMBL" id="KAK9297074.1"/>
    </source>
</evidence>
<protein>
    <submittedName>
        <fullName evidence="2">Uncharacterized protein</fullName>
    </submittedName>
</protein>
<sequence length="187" mass="20810">MKLIAFVFFSVLIGTLVGAVPGEPSELSPEDELEQREKRDVLADFANEIKEESESLLSKRSVPWDAVNNISNIIEPLRDQLRNVTFGELIEAFENLISNSTNNTSPEIRDIIRRILELPLLGNIINTSAAITSLPADTIAVAFAIIVRVIVILPQPPIPIPRIPIPRIPIPRPLQPIMRPFTIPPFI</sequence>
<proteinExistence type="predicted"/>
<keyword evidence="3" id="KW-1185">Reference proteome</keyword>
<organism evidence="2 3">
    <name type="scientific">Tetragonisca angustula</name>
    <dbReference type="NCBI Taxonomy" id="166442"/>
    <lineage>
        <taxon>Eukaryota</taxon>
        <taxon>Metazoa</taxon>
        <taxon>Ecdysozoa</taxon>
        <taxon>Arthropoda</taxon>
        <taxon>Hexapoda</taxon>
        <taxon>Insecta</taxon>
        <taxon>Pterygota</taxon>
        <taxon>Neoptera</taxon>
        <taxon>Endopterygota</taxon>
        <taxon>Hymenoptera</taxon>
        <taxon>Apocrita</taxon>
        <taxon>Aculeata</taxon>
        <taxon>Apoidea</taxon>
        <taxon>Anthophila</taxon>
        <taxon>Apidae</taxon>
        <taxon>Tetragonisca</taxon>
    </lineage>
</organism>
<accession>A0AAW0ZI94</accession>
<feature type="signal peptide" evidence="1">
    <location>
        <begin position="1"/>
        <end position="19"/>
    </location>
</feature>
<dbReference type="AlphaFoldDB" id="A0AAW0ZI94"/>
<keyword evidence="1" id="KW-0732">Signal</keyword>
<feature type="chain" id="PRO_5043463508" evidence="1">
    <location>
        <begin position="20"/>
        <end position="187"/>
    </location>
</feature>
<reference evidence="2 3" key="1">
    <citation type="submission" date="2024-05" db="EMBL/GenBank/DDBJ databases">
        <title>The nuclear and mitochondrial genome assemblies of Tetragonisca angustula (Apidae: Meliponini), a tiny yet remarkable pollinator in the Neotropics.</title>
        <authorList>
            <person name="Ferrari R."/>
            <person name="Ricardo P.C."/>
            <person name="Dias F.C."/>
            <person name="Araujo N.S."/>
            <person name="Soares D.O."/>
            <person name="Zhou Q.-S."/>
            <person name="Zhu C.-D."/>
            <person name="Coutinho L."/>
            <person name="Airas M.C."/>
            <person name="Batista T.M."/>
        </authorList>
    </citation>
    <scope>NUCLEOTIDE SEQUENCE [LARGE SCALE GENOMIC DNA]</scope>
    <source>
        <strain evidence="2">ASF017062</strain>
        <tissue evidence="2">Abdomen</tissue>
    </source>
</reference>
<dbReference type="Proteomes" id="UP001432146">
    <property type="component" value="Unassembled WGS sequence"/>
</dbReference>
<comment type="caution">
    <text evidence="2">The sequence shown here is derived from an EMBL/GenBank/DDBJ whole genome shotgun (WGS) entry which is preliminary data.</text>
</comment>
<evidence type="ECO:0000313" key="3">
    <source>
        <dbReference type="Proteomes" id="UP001432146"/>
    </source>
</evidence>
<name>A0AAW0ZI94_9HYME</name>
<gene>
    <name evidence="2" type="ORF">QLX08_009093</name>
</gene>
<evidence type="ECO:0000256" key="1">
    <source>
        <dbReference type="SAM" id="SignalP"/>
    </source>
</evidence>